<dbReference type="SUPFAM" id="SSF100910">
    <property type="entry name" value="Chemosensory protein Csp2"/>
    <property type="match status" value="1"/>
</dbReference>
<evidence type="ECO:0000313" key="2">
    <source>
        <dbReference type="EMBL" id="ARN17839.1"/>
    </source>
</evidence>
<reference evidence="2" key="1">
    <citation type="submission" date="2016-07" db="EMBL/GenBank/DDBJ databases">
        <title>Olfactory-related genes from the wheat stem sawfly, an agronomic pest and primitive hymenopteran.</title>
        <authorList>
            <person name="Gress J.C."/>
            <person name="Carey C.C."/>
            <person name="Dykgreve T.A."/>
            <person name="Walden K.O."/>
            <person name="Robertson H.M."/>
            <person name="Mazurie A."/>
            <person name="Wanner K.W."/>
        </authorList>
    </citation>
    <scope>NUCLEOTIDE SEQUENCE</scope>
</reference>
<dbReference type="InterPro" id="IPR036682">
    <property type="entry name" value="OS_D_A10/PebIII_sf"/>
</dbReference>
<dbReference type="PANTHER" id="PTHR11257:SF12">
    <property type="entry name" value="EJACULATORY BULB-SPECIFIC PROTEIN 3-RELATED"/>
    <property type="match status" value="1"/>
</dbReference>
<gene>
    <name evidence="2" type="primary">CSP8</name>
</gene>
<feature type="signal peptide" evidence="1">
    <location>
        <begin position="1"/>
        <end position="16"/>
    </location>
</feature>
<proteinExistence type="evidence at transcript level"/>
<name>A0A1W6L1C2_CEPCN</name>
<dbReference type="AlphaFoldDB" id="A0A1W6L1C2"/>
<dbReference type="EMBL" id="KX609432">
    <property type="protein sequence ID" value="ARN17839.1"/>
    <property type="molecule type" value="mRNA"/>
</dbReference>
<dbReference type="InterPro" id="IPR005055">
    <property type="entry name" value="A10/PebIII"/>
</dbReference>
<dbReference type="Gene3D" id="1.10.2080.10">
    <property type="entry name" value="Insect odorant-binding protein A10/Ejaculatory bulb-specific protein 3"/>
    <property type="match status" value="1"/>
</dbReference>
<sequence length="128" mass="14716">MKTFIVFFAIFGVLLAEENKKYTTKYDNIDVDVVLKTERLLNNYIGCLLNENPCTPDAAELKKNLPDALATDCTACSEAQKVASDKFSQYMIEERPDDWNRLENKYDPSGAYKTRYLEEKSKKSKKPN</sequence>
<dbReference type="PANTHER" id="PTHR11257">
    <property type="entry name" value="CHEMOSENSORY PROTEIN-RELATED"/>
    <property type="match status" value="1"/>
</dbReference>
<organism evidence="2">
    <name type="scientific">Cephus cinctus</name>
    <name type="common">Wheat stem sawfly</name>
    <dbReference type="NCBI Taxonomy" id="211228"/>
    <lineage>
        <taxon>Eukaryota</taxon>
        <taxon>Metazoa</taxon>
        <taxon>Ecdysozoa</taxon>
        <taxon>Arthropoda</taxon>
        <taxon>Hexapoda</taxon>
        <taxon>Insecta</taxon>
        <taxon>Pterygota</taxon>
        <taxon>Neoptera</taxon>
        <taxon>Endopterygota</taxon>
        <taxon>Hymenoptera</taxon>
        <taxon>Cephoidea</taxon>
        <taxon>Cephidae</taxon>
        <taxon>Cephus</taxon>
    </lineage>
</organism>
<accession>A0A1W6L1C2</accession>
<feature type="chain" id="PRO_5012981164" evidence="1">
    <location>
        <begin position="17"/>
        <end position="128"/>
    </location>
</feature>
<protein>
    <submittedName>
        <fullName evidence="2">Chemosensory protein 8</fullName>
    </submittedName>
</protein>
<dbReference type="Pfam" id="PF03392">
    <property type="entry name" value="OS-D"/>
    <property type="match status" value="1"/>
</dbReference>
<evidence type="ECO:0000256" key="1">
    <source>
        <dbReference type="SAM" id="SignalP"/>
    </source>
</evidence>
<keyword evidence="1" id="KW-0732">Signal</keyword>